<dbReference type="PANTHER" id="PTHR48007:SF75">
    <property type="entry name" value="LRR RECEPTOR-LIKE KINASE"/>
    <property type="match status" value="1"/>
</dbReference>
<dbReference type="Proteomes" id="UP000265520">
    <property type="component" value="Unassembled WGS sequence"/>
</dbReference>
<organism evidence="2 3">
    <name type="scientific">Trifolium medium</name>
    <dbReference type="NCBI Taxonomy" id="97028"/>
    <lineage>
        <taxon>Eukaryota</taxon>
        <taxon>Viridiplantae</taxon>
        <taxon>Streptophyta</taxon>
        <taxon>Embryophyta</taxon>
        <taxon>Tracheophyta</taxon>
        <taxon>Spermatophyta</taxon>
        <taxon>Magnoliopsida</taxon>
        <taxon>eudicotyledons</taxon>
        <taxon>Gunneridae</taxon>
        <taxon>Pentapetalae</taxon>
        <taxon>rosids</taxon>
        <taxon>fabids</taxon>
        <taxon>Fabales</taxon>
        <taxon>Fabaceae</taxon>
        <taxon>Papilionoideae</taxon>
        <taxon>50 kb inversion clade</taxon>
        <taxon>NPAAA clade</taxon>
        <taxon>Hologalegina</taxon>
        <taxon>IRL clade</taxon>
        <taxon>Trifolieae</taxon>
        <taxon>Trifolium</taxon>
    </lineage>
</organism>
<keyword evidence="2" id="KW-0675">Receptor</keyword>
<dbReference type="GO" id="GO:0005524">
    <property type="term" value="F:ATP binding"/>
    <property type="evidence" value="ECO:0007669"/>
    <property type="project" value="InterPro"/>
</dbReference>
<dbReference type="InterPro" id="IPR046959">
    <property type="entry name" value="PRK1-6/SRF4-like"/>
</dbReference>
<dbReference type="SUPFAM" id="SSF56112">
    <property type="entry name" value="Protein kinase-like (PK-like)"/>
    <property type="match status" value="1"/>
</dbReference>
<protein>
    <submittedName>
        <fullName evidence="2">Putative LRR receptor-like serine/threonine-protein kinase</fullName>
    </submittedName>
</protein>
<dbReference type="EMBL" id="LXQA010182942">
    <property type="protein sequence ID" value="MCI30890.1"/>
    <property type="molecule type" value="Genomic_DNA"/>
</dbReference>
<dbReference type="PROSITE" id="PS50011">
    <property type="entry name" value="PROTEIN_KINASE_DOM"/>
    <property type="match status" value="1"/>
</dbReference>
<dbReference type="GO" id="GO:0004672">
    <property type="term" value="F:protein kinase activity"/>
    <property type="evidence" value="ECO:0007669"/>
    <property type="project" value="InterPro"/>
</dbReference>
<dbReference type="InterPro" id="IPR011009">
    <property type="entry name" value="Kinase-like_dom_sf"/>
</dbReference>
<dbReference type="Gene3D" id="1.10.510.10">
    <property type="entry name" value="Transferase(Phosphotransferase) domain 1"/>
    <property type="match status" value="1"/>
</dbReference>
<comment type="caution">
    <text evidence="2">The sequence shown here is derived from an EMBL/GenBank/DDBJ whole genome shotgun (WGS) entry which is preliminary data.</text>
</comment>
<name>A0A392R517_9FABA</name>
<keyword evidence="2" id="KW-0418">Kinase</keyword>
<keyword evidence="2" id="KW-0808">Transferase</keyword>
<evidence type="ECO:0000313" key="2">
    <source>
        <dbReference type="EMBL" id="MCI30890.1"/>
    </source>
</evidence>
<keyword evidence="3" id="KW-1185">Reference proteome</keyword>
<feature type="non-terminal residue" evidence="2">
    <location>
        <position position="1"/>
    </location>
</feature>
<reference evidence="2 3" key="1">
    <citation type="journal article" date="2018" name="Front. Plant Sci.">
        <title>Red Clover (Trifolium pratense) and Zigzag Clover (T. medium) - A Picture of Genomic Similarities and Differences.</title>
        <authorList>
            <person name="Dluhosova J."/>
            <person name="Istvanek J."/>
            <person name="Nedelnik J."/>
            <person name="Repkova J."/>
        </authorList>
    </citation>
    <scope>NUCLEOTIDE SEQUENCE [LARGE SCALE GENOMIC DNA]</scope>
    <source>
        <strain evidence="3">cv. 10/8</strain>
        <tissue evidence="2">Leaf</tissue>
    </source>
</reference>
<dbReference type="AlphaFoldDB" id="A0A392R517"/>
<accession>A0A392R517</accession>
<dbReference type="PANTHER" id="PTHR48007">
    <property type="entry name" value="LEUCINE-RICH REPEAT RECEPTOR-LIKE PROTEIN KINASE PXC1"/>
    <property type="match status" value="1"/>
</dbReference>
<evidence type="ECO:0000313" key="3">
    <source>
        <dbReference type="Proteomes" id="UP000265520"/>
    </source>
</evidence>
<proteinExistence type="predicted"/>
<sequence length="110" mass="12272">VTKKTDVWSLGILILEIVTGKFPANFIQGSELSLANWVESIAPEAWSSEVFDKDMALTSNSEGEMVKLLKIALACSDMDVDRRLDLKEAVSRIQEIQEDTINEDDMYSSS</sequence>
<dbReference type="InterPro" id="IPR000719">
    <property type="entry name" value="Prot_kinase_dom"/>
</dbReference>
<feature type="domain" description="Protein kinase" evidence="1">
    <location>
        <begin position="1"/>
        <end position="101"/>
    </location>
</feature>
<evidence type="ECO:0000259" key="1">
    <source>
        <dbReference type="PROSITE" id="PS50011"/>
    </source>
</evidence>